<dbReference type="RefSeq" id="WP_187563933.1">
    <property type="nucleotide sequence ID" value="NZ_JACGWS010000014.1"/>
</dbReference>
<dbReference type="Proteomes" id="UP000619238">
    <property type="component" value="Unassembled WGS sequence"/>
</dbReference>
<comment type="caution">
    <text evidence="1">The sequence shown here is derived from an EMBL/GenBank/DDBJ whole genome shotgun (WGS) entry which is preliminary data.</text>
</comment>
<evidence type="ECO:0000313" key="2">
    <source>
        <dbReference type="Proteomes" id="UP000619238"/>
    </source>
</evidence>
<reference evidence="1 2" key="1">
    <citation type="submission" date="2020-07" db="EMBL/GenBank/DDBJ databases">
        <title>Description of Kordia aestuariivivens sp. nov., isolated from a tidal flat.</title>
        <authorList>
            <person name="Park S."/>
            <person name="Yoon J.-H."/>
        </authorList>
    </citation>
    <scope>NUCLEOTIDE SEQUENCE [LARGE SCALE GENOMIC DNA]</scope>
    <source>
        <strain evidence="1 2">YSTF-M3</strain>
    </source>
</reference>
<dbReference type="EMBL" id="JACGWS010000014">
    <property type="protein sequence ID" value="MBC8756891.1"/>
    <property type="molecule type" value="Genomic_DNA"/>
</dbReference>
<keyword evidence="2" id="KW-1185">Reference proteome</keyword>
<protein>
    <submittedName>
        <fullName evidence="1">Uncharacterized protein</fullName>
    </submittedName>
</protein>
<sequence length="67" mass="7968">MGLNFEKVFISNKETTCCMLLLLEKNKRQRIDYTPKKDIISSTLWEVKLLFGCIEIYNLIEVINREK</sequence>
<organism evidence="1 2">
    <name type="scientific">Kordia aestuariivivens</name>
    <dbReference type="NCBI Taxonomy" id="2759037"/>
    <lineage>
        <taxon>Bacteria</taxon>
        <taxon>Pseudomonadati</taxon>
        <taxon>Bacteroidota</taxon>
        <taxon>Flavobacteriia</taxon>
        <taxon>Flavobacteriales</taxon>
        <taxon>Flavobacteriaceae</taxon>
        <taxon>Kordia</taxon>
    </lineage>
</organism>
<gene>
    <name evidence="1" type="ORF">H2O64_19615</name>
</gene>
<proteinExistence type="predicted"/>
<evidence type="ECO:0000313" key="1">
    <source>
        <dbReference type="EMBL" id="MBC8756891.1"/>
    </source>
</evidence>
<accession>A0ABR7QEU6</accession>
<name>A0ABR7QEU6_9FLAO</name>